<dbReference type="InterPro" id="IPR035976">
    <property type="entry name" value="Sushi/SCR/CCP_sf"/>
</dbReference>
<dbReference type="Gene3D" id="2.10.70.10">
    <property type="entry name" value="Complement Module, domain 1"/>
    <property type="match status" value="1"/>
</dbReference>
<dbReference type="PROSITE" id="PS01285">
    <property type="entry name" value="FA58C_1"/>
    <property type="match status" value="1"/>
</dbReference>
<dbReference type="SUPFAM" id="SSF57535">
    <property type="entry name" value="Complement control module/SCR domain"/>
    <property type="match status" value="1"/>
</dbReference>
<dbReference type="CDD" id="cd00057">
    <property type="entry name" value="FA58C"/>
    <property type="match status" value="1"/>
</dbReference>
<comment type="caution">
    <text evidence="2">The sequence shown here is derived from an EMBL/GenBank/DDBJ whole genome shotgun (WGS) entry which is preliminary data.</text>
</comment>
<protein>
    <submittedName>
        <fullName evidence="2">Uncharacterized protein</fullName>
    </submittedName>
</protein>
<dbReference type="PANTHER" id="PTHR24543">
    <property type="entry name" value="MULTICOPPER OXIDASE-RELATED"/>
    <property type="match status" value="1"/>
</dbReference>
<dbReference type="Pfam" id="PF00754">
    <property type="entry name" value="F5_F8_type_C"/>
    <property type="match status" value="1"/>
</dbReference>
<proteinExistence type="predicted"/>
<evidence type="ECO:0000256" key="1">
    <source>
        <dbReference type="PROSITE-ProRule" id="PRU00302"/>
    </source>
</evidence>
<keyword evidence="1" id="KW-0768">Sushi</keyword>
<dbReference type="PROSITE" id="PS50022">
    <property type="entry name" value="FA58C_3"/>
    <property type="match status" value="1"/>
</dbReference>
<dbReference type="Gene3D" id="2.60.120.260">
    <property type="entry name" value="Galactose-binding domain-like"/>
    <property type="match status" value="1"/>
</dbReference>
<dbReference type="InterPro" id="IPR008979">
    <property type="entry name" value="Galactose-bd-like_sf"/>
</dbReference>
<keyword evidence="3" id="KW-1185">Reference proteome</keyword>
<dbReference type="InterPro" id="IPR000436">
    <property type="entry name" value="Sushi_SCR_CCP_dom"/>
</dbReference>
<accession>A0A8J1UJU5</accession>
<dbReference type="EMBL" id="CAIIXF020000009">
    <property type="protein sequence ID" value="CAH1794006.1"/>
    <property type="molecule type" value="Genomic_DNA"/>
</dbReference>
<reference evidence="2" key="1">
    <citation type="submission" date="2022-03" db="EMBL/GenBank/DDBJ databases">
        <authorList>
            <person name="Martin C."/>
        </authorList>
    </citation>
    <scope>NUCLEOTIDE SEQUENCE</scope>
</reference>
<dbReference type="OrthoDB" id="9973968at2759"/>
<dbReference type="PANTHER" id="PTHR24543:SF325">
    <property type="entry name" value="F5_8 TYPE C DOMAIN-CONTAINING PROTEIN"/>
    <property type="match status" value="1"/>
</dbReference>
<dbReference type="InterPro" id="IPR000421">
    <property type="entry name" value="FA58C"/>
</dbReference>
<organism evidence="2 3">
    <name type="scientific">Owenia fusiformis</name>
    <name type="common">Polychaete worm</name>
    <dbReference type="NCBI Taxonomy" id="6347"/>
    <lineage>
        <taxon>Eukaryota</taxon>
        <taxon>Metazoa</taxon>
        <taxon>Spiralia</taxon>
        <taxon>Lophotrochozoa</taxon>
        <taxon>Annelida</taxon>
        <taxon>Polychaeta</taxon>
        <taxon>Sedentaria</taxon>
        <taxon>Canalipalpata</taxon>
        <taxon>Sabellida</taxon>
        <taxon>Oweniida</taxon>
        <taxon>Oweniidae</taxon>
        <taxon>Owenia</taxon>
    </lineage>
</organism>
<evidence type="ECO:0000313" key="2">
    <source>
        <dbReference type="EMBL" id="CAH1794006.1"/>
    </source>
</evidence>
<dbReference type="SUPFAM" id="SSF49785">
    <property type="entry name" value="Galactose-binding domain-like"/>
    <property type="match status" value="1"/>
</dbReference>
<name>A0A8J1UJU5_OWEFU</name>
<dbReference type="PROSITE" id="PS50923">
    <property type="entry name" value="SUSHI"/>
    <property type="match status" value="1"/>
</dbReference>
<feature type="non-terminal residue" evidence="2">
    <location>
        <position position="304"/>
    </location>
</feature>
<gene>
    <name evidence="2" type="ORF">OFUS_LOCUS18779</name>
</gene>
<evidence type="ECO:0000313" key="3">
    <source>
        <dbReference type="Proteomes" id="UP000749559"/>
    </source>
</evidence>
<dbReference type="AlphaFoldDB" id="A0A8J1UJU5"/>
<dbReference type="Proteomes" id="UP000749559">
    <property type="component" value="Unassembled WGS sequence"/>
</dbReference>
<comment type="caution">
    <text evidence="1">Lacks conserved residue(s) required for the propagation of feature annotation.</text>
</comment>
<feature type="non-terminal residue" evidence="2">
    <location>
        <position position="1"/>
    </location>
</feature>
<sequence>VKIELIGETATQLALCYVEVHEKVRCTQLISGDVYNVDNSHITASSTWPIDSTHYLGTNRSRLDTTGESDHETLKGGSWTAAVEHDNQWIQAEFSKVMTVSGVVTQGRFDEDQWVESYKFFYGDTEDKLEEYEEILPGNEDRNRHVINLIEPPVNARFVRINPQAWKDHVSLRFDVIGCNSSEYDNSAGPILTVQCPVLPEPPIGHTRITQLDGWHNGAIVKYECLPGNIYYSGEFTKKCVVPYLADSGEWIGEDLKCRGCCDFEKSSDTIIGYNFNAQGPFGNVKGDAILKKHGDFVGLTTIR</sequence>
<dbReference type="SMART" id="SM00231">
    <property type="entry name" value="FA58C"/>
    <property type="match status" value="1"/>
</dbReference>